<evidence type="ECO:0000256" key="3">
    <source>
        <dbReference type="ARBA" id="ARBA00022898"/>
    </source>
</evidence>
<evidence type="ECO:0008006" key="6">
    <source>
        <dbReference type="Google" id="ProtNLM"/>
    </source>
</evidence>
<keyword evidence="3" id="KW-0663">Pyridoxal phosphate</keyword>
<organism evidence="4 5">
    <name type="scientific">Physocladia obscura</name>
    <dbReference type="NCBI Taxonomy" id="109957"/>
    <lineage>
        <taxon>Eukaryota</taxon>
        <taxon>Fungi</taxon>
        <taxon>Fungi incertae sedis</taxon>
        <taxon>Chytridiomycota</taxon>
        <taxon>Chytridiomycota incertae sedis</taxon>
        <taxon>Chytridiomycetes</taxon>
        <taxon>Chytridiales</taxon>
        <taxon>Chytriomycetaceae</taxon>
        <taxon>Physocladia</taxon>
    </lineage>
</organism>
<comment type="similarity">
    <text evidence="2">Belongs to the ACC deaminase/D-cysteine desulfhydrase family.</text>
</comment>
<comment type="caution">
    <text evidence="4">The sequence shown here is derived from an EMBL/GenBank/DDBJ whole genome shotgun (WGS) entry which is preliminary data.</text>
</comment>
<keyword evidence="5" id="KW-1185">Reference proteome</keyword>
<reference evidence="4" key="1">
    <citation type="submission" date="2020-05" db="EMBL/GenBank/DDBJ databases">
        <title>Phylogenomic resolution of chytrid fungi.</title>
        <authorList>
            <person name="Stajich J.E."/>
            <person name="Amses K."/>
            <person name="Simmons R."/>
            <person name="Seto K."/>
            <person name="Myers J."/>
            <person name="Bonds A."/>
            <person name="Quandt C.A."/>
            <person name="Barry K."/>
            <person name="Liu P."/>
            <person name="Grigoriev I."/>
            <person name="Longcore J.E."/>
            <person name="James T.Y."/>
        </authorList>
    </citation>
    <scope>NUCLEOTIDE SEQUENCE</scope>
    <source>
        <strain evidence="4">JEL0513</strain>
    </source>
</reference>
<evidence type="ECO:0000313" key="4">
    <source>
        <dbReference type="EMBL" id="KAJ3120883.1"/>
    </source>
</evidence>
<dbReference type="PANTHER" id="PTHR43780:SF2">
    <property type="entry name" value="1-AMINOCYCLOPROPANE-1-CARBOXYLATE DEAMINASE-RELATED"/>
    <property type="match status" value="1"/>
</dbReference>
<evidence type="ECO:0000313" key="5">
    <source>
        <dbReference type="Proteomes" id="UP001211907"/>
    </source>
</evidence>
<evidence type="ECO:0000256" key="1">
    <source>
        <dbReference type="ARBA" id="ARBA00001933"/>
    </source>
</evidence>
<comment type="cofactor">
    <cofactor evidence="1">
        <name>pyridoxal 5'-phosphate</name>
        <dbReference type="ChEBI" id="CHEBI:597326"/>
    </cofactor>
</comment>
<evidence type="ECO:0000256" key="2">
    <source>
        <dbReference type="ARBA" id="ARBA00008639"/>
    </source>
</evidence>
<name>A0AAD5T0I1_9FUNG</name>
<gene>
    <name evidence="4" type="ORF">HK100_012612</name>
</gene>
<dbReference type="GO" id="GO:0019148">
    <property type="term" value="F:D-cysteine desulfhydrase activity"/>
    <property type="evidence" value="ECO:0007669"/>
    <property type="project" value="TreeGrafter"/>
</dbReference>
<dbReference type="PANTHER" id="PTHR43780">
    <property type="entry name" value="1-AMINOCYCLOPROPANE-1-CARBOXYLATE DEAMINASE-RELATED"/>
    <property type="match status" value="1"/>
</dbReference>
<dbReference type="Proteomes" id="UP001211907">
    <property type="component" value="Unassembled WGS sequence"/>
</dbReference>
<proteinExistence type="inferred from homology"/>
<sequence>MSVLLVILVVVSTLAVVAATVFLFFLGSVLSRIYHSIKPHVTAQPPSLIPSLPLFRHFPATARVAFRPLANFPSPVHRIRIPQSPVSNGKDLVFSVKRDDLVSTSLYSGNKVRTLQFVIASCEAHQESYQNAKLFAIGSAGSNQVVCALTYGKSVGVNVDAVYLKSDLPDLDNALNVVSALSIVPKSRINLWDNSSGMWKLLNALFRSGPDRVFGMGGNSIAGTLGQINGALELAEQIESGQIADIDALYLPIGSSCTFTGLILGICLAQYRGIKAFQSPDFKIVAVPIHHTFAGLHRSIGIYKAEWSSYIPTLPKYNFHHVSAFLKSIGAIDSTFDLEAAAGDFLTHHVDIVADEDIVGLYGVHSTRSLRAASYDTLLQVFDGTNKSEWSAESQPPVPWICGHFVGKPFAVLLNDLERNTRNGVEKHLLLWQTKSAIQPKGPVDEWMQVKEVADDSKEFGKWLKESQPHSLLRRGYIDVADGKPEDYQFIMKETSLI</sequence>
<dbReference type="AlphaFoldDB" id="A0AAD5T0I1"/>
<accession>A0AAD5T0I1</accession>
<dbReference type="InterPro" id="IPR036052">
    <property type="entry name" value="TrpB-like_PALP_sf"/>
</dbReference>
<protein>
    <recommendedName>
        <fullName evidence="6">Tryptophan synthase beta chain-like PALP domain-containing protein</fullName>
    </recommendedName>
</protein>
<dbReference type="InterPro" id="IPR027278">
    <property type="entry name" value="ACCD_DCysDesulf"/>
</dbReference>
<dbReference type="Gene3D" id="3.40.50.1100">
    <property type="match status" value="2"/>
</dbReference>
<dbReference type="EMBL" id="JADGJH010000928">
    <property type="protein sequence ID" value="KAJ3120883.1"/>
    <property type="molecule type" value="Genomic_DNA"/>
</dbReference>
<dbReference type="SUPFAM" id="SSF53686">
    <property type="entry name" value="Tryptophan synthase beta subunit-like PLP-dependent enzymes"/>
    <property type="match status" value="1"/>
</dbReference>